<sequence>MLFRLTLLASVVAVALATEPIKVDRKVLFHSHNDYVHHRPVYDAFDHGVLSFESDFWFDEHKKALYVAHTPLGIDHSKTFNTQTVDRVLNIVQGKYSDKYPASNVKKFYADPKNQPTAHPDWYKYFSEGFGGVRPIMILAEPKTSADPDMWKTVVDALGELRSQGLLTRYEYGKVHFGPVIVVGTGNTPYSQVVATPVRDYFMDCHADGLKDEHGQFQYNATACPISSAGYPSVPHSNLGLTPPPKAAIPYFAKYTCDAHIINSTVRFYGVPKTAGRIDDFNMLLQQGADWLNIDHFDDVKRYS</sequence>
<feature type="chain" id="PRO_5017954892" evidence="1">
    <location>
        <begin position="18"/>
        <end position="304"/>
    </location>
</feature>
<dbReference type="InterPro" id="IPR051236">
    <property type="entry name" value="HAT_RTT109-like"/>
</dbReference>
<dbReference type="PANTHER" id="PTHR31571">
    <property type="entry name" value="ALTERED INHERITANCE OF MITOCHONDRIA PROTEIN 6"/>
    <property type="match status" value="1"/>
</dbReference>
<dbReference type="AlphaFoldDB" id="A0A3G2S9D9"/>
<keyword evidence="1" id="KW-0732">Signal</keyword>
<reference evidence="2 3" key="1">
    <citation type="submission" date="2018-10" db="EMBL/GenBank/DDBJ databases">
        <title>Complete genome sequence of Malassezia restricta CBS 7877.</title>
        <authorList>
            <person name="Morand S.C."/>
            <person name="Bertignac M."/>
            <person name="Iltis A."/>
            <person name="Kolder I."/>
            <person name="Pirovano W."/>
            <person name="Jourdain R."/>
            <person name="Clavaud C."/>
        </authorList>
    </citation>
    <scope>NUCLEOTIDE SEQUENCE [LARGE SCALE GENOMIC DNA]</scope>
    <source>
        <strain evidence="2 3">CBS 7877</strain>
    </source>
</reference>
<feature type="signal peptide" evidence="1">
    <location>
        <begin position="1"/>
        <end position="17"/>
    </location>
</feature>
<name>A0A3G2S9D9_MALR7</name>
<dbReference type="PANTHER" id="PTHR31571:SF1">
    <property type="entry name" value="ALTERED INHERITANCE OF MITOCHONDRIA PROTEIN 6"/>
    <property type="match status" value="1"/>
</dbReference>
<organism evidence="2 3">
    <name type="scientific">Malassezia restricta (strain ATCC 96810 / NBRC 103918 / CBS 7877)</name>
    <name type="common">Seborrheic dermatitis infection agent</name>
    <dbReference type="NCBI Taxonomy" id="425264"/>
    <lineage>
        <taxon>Eukaryota</taxon>
        <taxon>Fungi</taxon>
        <taxon>Dikarya</taxon>
        <taxon>Basidiomycota</taxon>
        <taxon>Ustilaginomycotina</taxon>
        <taxon>Malasseziomycetes</taxon>
        <taxon>Malasseziales</taxon>
        <taxon>Malasseziaceae</taxon>
        <taxon>Malassezia</taxon>
    </lineage>
</organism>
<evidence type="ECO:0000313" key="2">
    <source>
        <dbReference type="EMBL" id="AYO44705.1"/>
    </source>
</evidence>
<evidence type="ECO:0000313" key="3">
    <source>
        <dbReference type="Proteomes" id="UP000269793"/>
    </source>
</evidence>
<dbReference type="VEuPathDB" id="FungiDB:DNF11_3755"/>
<proteinExistence type="predicted"/>
<dbReference type="OrthoDB" id="4153866at2759"/>
<accession>A0A3G2S9D9</accession>
<dbReference type="Proteomes" id="UP000269793">
    <property type="component" value="Chromosome VIII"/>
</dbReference>
<gene>
    <name evidence="2" type="primary">AIM6</name>
    <name evidence="2" type="ORF">DNF11_3755</name>
</gene>
<keyword evidence="3" id="KW-1185">Reference proteome</keyword>
<evidence type="ECO:0000256" key="1">
    <source>
        <dbReference type="SAM" id="SignalP"/>
    </source>
</evidence>
<dbReference type="EMBL" id="CP033155">
    <property type="protein sequence ID" value="AYO44705.1"/>
    <property type="molecule type" value="Genomic_DNA"/>
</dbReference>
<protein>
    <submittedName>
        <fullName evidence="2">Altered inheritance of mitochondria protein 6</fullName>
    </submittedName>
</protein>